<dbReference type="Pfam" id="PF13391">
    <property type="entry name" value="HNH_2"/>
    <property type="match status" value="1"/>
</dbReference>
<keyword evidence="2" id="KW-0540">Nuclease</keyword>
<dbReference type="EMBL" id="QZCH01000108">
    <property type="protein sequence ID" value="RJG35850.1"/>
    <property type="molecule type" value="Genomic_DNA"/>
</dbReference>
<dbReference type="Proteomes" id="UP000283255">
    <property type="component" value="Unassembled WGS sequence"/>
</dbReference>
<accession>A0A418Y8Z1</accession>
<feature type="domain" description="HNH nuclease" evidence="1">
    <location>
        <begin position="19"/>
        <end position="83"/>
    </location>
</feature>
<gene>
    <name evidence="2" type="ORF">D1Z90_20735</name>
</gene>
<dbReference type="AlphaFoldDB" id="A0A418Y8Z1"/>
<proteinExistence type="predicted"/>
<evidence type="ECO:0000313" key="3">
    <source>
        <dbReference type="Proteomes" id="UP000283255"/>
    </source>
</evidence>
<keyword evidence="2" id="KW-0378">Hydrolase</keyword>
<dbReference type="OrthoDB" id="9052589at2"/>
<comment type="caution">
    <text evidence="2">The sequence shown here is derived from an EMBL/GenBank/DDBJ whole genome shotgun (WGS) entry which is preliminary data.</text>
</comment>
<keyword evidence="3" id="KW-1185">Reference proteome</keyword>
<reference evidence="2 3" key="1">
    <citation type="submission" date="2018-09" db="EMBL/GenBank/DDBJ databases">
        <authorList>
            <person name="Wang F."/>
        </authorList>
    </citation>
    <scope>NUCLEOTIDE SEQUENCE [LARGE SCALE GENOMIC DNA]</scope>
    <source>
        <strain evidence="2 3">PLHSC7-2</strain>
    </source>
</reference>
<reference evidence="2 3" key="2">
    <citation type="submission" date="2019-01" db="EMBL/GenBank/DDBJ databases">
        <title>Motilimonas pumilus sp. nov., isolated from the gut of sea cucumber (Apostichopus japonicus).</title>
        <authorList>
            <person name="Wang F.-Q."/>
            <person name="Ren L.-H."/>
            <person name="Lin Y.-W."/>
            <person name="Sun G.-H."/>
            <person name="Du Z.-J."/>
            <person name="Zhao J.-X."/>
            <person name="Liu X.-J."/>
            <person name="Liu L.-J."/>
        </authorList>
    </citation>
    <scope>NUCLEOTIDE SEQUENCE [LARGE SCALE GENOMIC DNA]</scope>
    <source>
        <strain evidence="2 3">PLHSC7-2</strain>
    </source>
</reference>
<name>A0A418Y8Z1_9GAMM</name>
<protein>
    <submittedName>
        <fullName evidence="2">HNH endonuclease</fullName>
    </submittedName>
</protein>
<dbReference type="RefSeq" id="WP_119912659.1">
    <property type="nucleotide sequence ID" value="NZ_QZCH01000108.1"/>
</dbReference>
<sequence>MSISDKNRKILWGRSGNKCAMCRHTLVFDNTPNDAESVVGEECHIISGAKSGPRSDSDFPREKIDDVSNLILLCRIHHKQIDDQVETYTPELLRTIKGNHEKWVENKLKDIPEIPKVRIQRIKEEIPDKLPVINSGKEMFHIAAGACAFYNDYSDNLTDEELDLVGSFIQNVKDWAELAQEMEPLQQINASRDLDKEIKALRELNIFTFAAIEKQKMVGGIGGDSPFRVLHLSINKASDSNVISDENA</sequence>
<keyword evidence="2" id="KW-0255">Endonuclease</keyword>
<evidence type="ECO:0000313" key="2">
    <source>
        <dbReference type="EMBL" id="RJG35850.1"/>
    </source>
</evidence>
<evidence type="ECO:0000259" key="1">
    <source>
        <dbReference type="Pfam" id="PF13391"/>
    </source>
</evidence>
<dbReference type="CDD" id="cd00085">
    <property type="entry name" value="HNHc"/>
    <property type="match status" value="1"/>
</dbReference>
<dbReference type="GO" id="GO:0004519">
    <property type="term" value="F:endonuclease activity"/>
    <property type="evidence" value="ECO:0007669"/>
    <property type="project" value="UniProtKB-KW"/>
</dbReference>
<organism evidence="2 3">
    <name type="scientific">Motilimonas pumila</name>
    <dbReference type="NCBI Taxonomy" id="2303987"/>
    <lineage>
        <taxon>Bacteria</taxon>
        <taxon>Pseudomonadati</taxon>
        <taxon>Pseudomonadota</taxon>
        <taxon>Gammaproteobacteria</taxon>
        <taxon>Alteromonadales</taxon>
        <taxon>Alteromonadales genera incertae sedis</taxon>
        <taxon>Motilimonas</taxon>
    </lineage>
</organism>
<dbReference type="InterPro" id="IPR003615">
    <property type="entry name" value="HNH_nuc"/>
</dbReference>